<dbReference type="AlphaFoldDB" id="A0A5B0Q3V3"/>
<protein>
    <submittedName>
        <fullName evidence="1">Uncharacterized protein</fullName>
    </submittedName>
</protein>
<evidence type="ECO:0000313" key="1">
    <source>
        <dbReference type="EMBL" id="KAA1107787.1"/>
    </source>
</evidence>
<dbReference type="EMBL" id="VDEP01000307">
    <property type="protein sequence ID" value="KAA1107787.1"/>
    <property type="molecule type" value="Genomic_DNA"/>
</dbReference>
<reference evidence="1 2" key="1">
    <citation type="submission" date="2019-05" db="EMBL/GenBank/DDBJ databases">
        <title>Emergence of the Ug99 lineage of the wheat stem rust pathogen through somatic hybridization.</title>
        <authorList>
            <person name="Li F."/>
            <person name="Upadhyaya N.M."/>
            <person name="Sperschneider J."/>
            <person name="Matny O."/>
            <person name="Nguyen-Phuc H."/>
            <person name="Mago R."/>
            <person name="Raley C."/>
            <person name="Miller M.E."/>
            <person name="Silverstein K.A.T."/>
            <person name="Henningsen E."/>
            <person name="Hirsch C.D."/>
            <person name="Visser B."/>
            <person name="Pretorius Z.A."/>
            <person name="Steffenson B.J."/>
            <person name="Schwessinger B."/>
            <person name="Dodds P.N."/>
            <person name="Figueroa M."/>
        </authorList>
    </citation>
    <scope>NUCLEOTIDE SEQUENCE [LARGE SCALE GENOMIC DNA]</scope>
    <source>
        <strain evidence="1 2">Ug99</strain>
    </source>
</reference>
<accession>A0A5B0Q3V3</accession>
<evidence type="ECO:0000313" key="2">
    <source>
        <dbReference type="Proteomes" id="UP000325313"/>
    </source>
</evidence>
<dbReference type="Proteomes" id="UP000325313">
    <property type="component" value="Unassembled WGS sequence"/>
</dbReference>
<organism evidence="1 2">
    <name type="scientific">Puccinia graminis f. sp. tritici</name>
    <dbReference type="NCBI Taxonomy" id="56615"/>
    <lineage>
        <taxon>Eukaryota</taxon>
        <taxon>Fungi</taxon>
        <taxon>Dikarya</taxon>
        <taxon>Basidiomycota</taxon>
        <taxon>Pucciniomycotina</taxon>
        <taxon>Pucciniomycetes</taxon>
        <taxon>Pucciniales</taxon>
        <taxon>Pucciniaceae</taxon>
        <taxon>Puccinia</taxon>
    </lineage>
</organism>
<comment type="caution">
    <text evidence="1">The sequence shown here is derived from an EMBL/GenBank/DDBJ whole genome shotgun (WGS) entry which is preliminary data.</text>
</comment>
<sequence>MQIYTVQILMDRTITIPRISQKMEYSMTQEERFLTATKATIRIVARGSKALRSKVSLEIVRAQSIMDHSDLSSKAPFHISKALLVPTSALVPTVPA</sequence>
<proteinExistence type="predicted"/>
<name>A0A5B0Q3V3_PUCGR</name>
<gene>
    <name evidence="1" type="ORF">PGTUg99_019213</name>
</gene>